<accession>A0A1E4RFR8</accession>
<organism evidence="1 2">
    <name type="scientific">Hyphopichia burtonii NRRL Y-1933</name>
    <dbReference type="NCBI Taxonomy" id="984485"/>
    <lineage>
        <taxon>Eukaryota</taxon>
        <taxon>Fungi</taxon>
        <taxon>Dikarya</taxon>
        <taxon>Ascomycota</taxon>
        <taxon>Saccharomycotina</taxon>
        <taxon>Pichiomycetes</taxon>
        <taxon>Debaryomycetaceae</taxon>
        <taxon>Hyphopichia</taxon>
    </lineage>
</organism>
<evidence type="ECO:0000313" key="1">
    <source>
        <dbReference type="EMBL" id="ODV66098.1"/>
    </source>
</evidence>
<sequence length="62" mass="6747">MCKSAICSICHHKSWVGCGQHKESIMSITPKDQWCTCEALEGEGDEFPPKAGTGFARKTSSD</sequence>
<dbReference type="OrthoDB" id="88410at2759"/>
<gene>
    <name evidence="1" type="ORF">HYPBUDRAFT_142326</name>
</gene>
<protein>
    <submittedName>
        <fullName evidence="1">Uncharacterized protein</fullName>
    </submittedName>
</protein>
<dbReference type="RefSeq" id="XP_020075165.1">
    <property type="nucleotide sequence ID" value="XM_020219816.1"/>
</dbReference>
<dbReference type="STRING" id="984485.A0A1E4RFR8"/>
<dbReference type="AlphaFoldDB" id="A0A1E4RFR8"/>
<keyword evidence="2" id="KW-1185">Reference proteome</keyword>
<reference evidence="2" key="1">
    <citation type="submission" date="2016-05" db="EMBL/GenBank/DDBJ databases">
        <title>Comparative genomics of biotechnologically important yeasts.</title>
        <authorList>
            <consortium name="DOE Joint Genome Institute"/>
            <person name="Riley R."/>
            <person name="Haridas S."/>
            <person name="Wolfe K.H."/>
            <person name="Lopes M.R."/>
            <person name="Hittinger C.T."/>
            <person name="Goker M."/>
            <person name="Salamov A."/>
            <person name="Wisecaver J."/>
            <person name="Long T.M."/>
            <person name="Aerts A.L."/>
            <person name="Barry K."/>
            <person name="Choi C."/>
            <person name="Clum A."/>
            <person name="Coughlan A.Y."/>
            <person name="Deshpande S."/>
            <person name="Douglass A.P."/>
            <person name="Hanson S.J."/>
            <person name="Klenk H.-P."/>
            <person name="Labutti K."/>
            <person name="Lapidus A."/>
            <person name="Lindquist E."/>
            <person name="Lipzen A."/>
            <person name="Meier-Kolthoff J.P."/>
            <person name="Ohm R.A."/>
            <person name="Otillar R.P."/>
            <person name="Pangilinan J."/>
            <person name="Peng Y."/>
            <person name="Rokas A."/>
            <person name="Rosa C.A."/>
            <person name="Scheuner C."/>
            <person name="Sibirny A.A."/>
            <person name="Slot J.C."/>
            <person name="Stielow J.B."/>
            <person name="Sun H."/>
            <person name="Kurtzman C.P."/>
            <person name="Blackwell M."/>
            <person name="Grigoriev I.V."/>
            <person name="Jeffries T.W."/>
        </authorList>
    </citation>
    <scope>NUCLEOTIDE SEQUENCE [LARGE SCALE GENOMIC DNA]</scope>
    <source>
        <strain evidence="2">NRRL Y-1933</strain>
    </source>
</reference>
<dbReference type="EMBL" id="KV454543">
    <property type="protein sequence ID" value="ODV66098.1"/>
    <property type="molecule type" value="Genomic_DNA"/>
</dbReference>
<name>A0A1E4RFR8_9ASCO</name>
<dbReference type="GeneID" id="30994366"/>
<dbReference type="Proteomes" id="UP000095085">
    <property type="component" value="Unassembled WGS sequence"/>
</dbReference>
<proteinExistence type="predicted"/>
<evidence type="ECO:0000313" key="2">
    <source>
        <dbReference type="Proteomes" id="UP000095085"/>
    </source>
</evidence>